<evidence type="ECO:0000313" key="2">
    <source>
        <dbReference type="EMBL" id="KAJ4271372.1"/>
    </source>
</evidence>
<keyword evidence="3" id="KW-1185">Reference proteome</keyword>
<feature type="region of interest" description="Disordered" evidence="1">
    <location>
        <begin position="90"/>
        <end position="119"/>
    </location>
</feature>
<gene>
    <name evidence="2" type="ORF">NW762_000074</name>
</gene>
<accession>A0A9W8VN19</accession>
<dbReference type="AlphaFoldDB" id="A0A9W8VN19"/>
<dbReference type="EMBL" id="JAOQAZ010000001">
    <property type="protein sequence ID" value="KAJ4271372.1"/>
    <property type="molecule type" value="Genomic_DNA"/>
</dbReference>
<protein>
    <submittedName>
        <fullName evidence="2">Uncharacterized protein</fullName>
    </submittedName>
</protein>
<proteinExistence type="predicted"/>
<dbReference type="Proteomes" id="UP001152049">
    <property type="component" value="Unassembled WGS sequence"/>
</dbReference>
<sequence>MSSSASTTSSPASIACSSAGDLLQPCFKIYMPLDNVMDAERRIFQINIKNLNGWRDNLKPKRRANKVAATCQVIGANDGEWTITNGSFEVGNEEDFPAPEPSVAYEPSPPNSASSSDYGDPMYTLAEFDLLGRTDELGAIDANVLAERMKTHLVLEGKLTPSPNRDYEGDYAPDFRAIAAKEERDKRHREHALRVLKDKRPVDDSLQGWRFLHDMINFRLTPISRLKAHPFPAYHPNQRAYLLTQKERNGRMITASIRNLDACSKNELLKLVNGIERHGWQDVIYVAIQGDDIPYNLKQDEEAEMLDWWCP</sequence>
<evidence type="ECO:0000256" key="1">
    <source>
        <dbReference type="SAM" id="MobiDB-lite"/>
    </source>
</evidence>
<evidence type="ECO:0000313" key="3">
    <source>
        <dbReference type="Proteomes" id="UP001152049"/>
    </source>
</evidence>
<comment type="caution">
    <text evidence="2">The sequence shown here is derived from an EMBL/GenBank/DDBJ whole genome shotgun (WGS) entry which is preliminary data.</text>
</comment>
<organism evidence="2 3">
    <name type="scientific">Fusarium torreyae</name>
    <dbReference type="NCBI Taxonomy" id="1237075"/>
    <lineage>
        <taxon>Eukaryota</taxon>
        <taxon>Fungi</taxon>
        <taxon>Dikarya</taxon>
        <taxon>Ascomycota</taxon>
        <taxon>Pezizomycotina</taxon>
        <taxon>Sordariomycetes</taxon>
        <taxon>Hypocreomycetidae</taxon>
        <taxon>Hypocreales</taxon>
        <taxon>Nectriaceae</taxon>
        <taxon>Fusarium</taxon>
    </lineage>
</organism>
<name>A0A9W8VN19_9HYPO</name>
<reference evidence="2" key="1">
    <citation type="submission" date="2022-09" db="EMBL/GenBank/DDBJ databases">
        <title>Fusarium specimens isolated from Avocado Roots.</title>
        <authorList>
            <person name="Stajich J."/>
            <person name="Roper C."/>
            <person name="Heimlech-Rivalta G."/>
        </authorList>
    </citation>
    <scope>NUCLEOTIDE SEQUENCE</scope>
    <source>
        <strain evidence="2">CF00136</strain>
    </source>
</reference>
<dbReference type="OrthoDB" id="5056676at2759"/>